<keyword evidence="5" id="KW-1185">Reference proteome</keyword>
<organism evidence="4 5">
    <name type="scientific">Purpureocillium lavendulum</name>
    <dbReference type="NCBI Taxonomy" id="1247861"/>
    <lineage>
        <taxon>Eukaryota</taxon>
        <taxon>Fungi</taxon>
        <taxon>Dikarya</taxon>
        <taxon>Ascomycota</taxon>
        <taxon>Pezizomycotina</taxon>
        <taxon>Sordariomycetes</taxon>
        <taxon>Hypocreomycetidae</taxon>
        <taxon>Hypocreales</taxon>
        <taxon>Ophiocordycipitaceae</taxon>
        <taxon>Purpureocillium</taxon>
    </lineage>
</organism>
<dbReference type="AlphaFoldDB" id="A0AB34FNU8"/>
<gene>
    <name evidence="4" type="ORF">O9K51_07948</name>
</gene>
<sequence>MHRLLVLLRLLLLLMDAPPRGWVRAHRLHAHLVDALVQLAAAAPLARHALAHLHGPASIVSIIIIVVVVVAAVGVVSLHVVPRVHANHAAHAPIALDALHQVLVRRPVHAAHALHHQLERHQHREAQQHRHPPLRLAAKVAQERVPHNARQDDVPEEPARDGDEEAAEYDDGLAVHFEQSAWEGTDGVSTQFSTLNVAYLGTAASHGNIGAAGREEGKTHRSFTLMKMTATVKQMSPMANRLVSLVKSDRTYTPSGIASSVSAARSRSKMPSRMTGSDVKALLNTVKLHDSNSDVPVYPVYRWKCACTKKKTISFQNVASTYLPVVPAAVHEEQLLQEAELRDRVVGDARRLQALAPRDADAHVRRLDHANVVGPVANRQRHTVRDVAADRLDQLGLLRRRRPAADDRVDAHHEVVEEQQQVVVGVDDRQRLPVHDEHRVRHHAPAHVVEDRRHGVLQVALDDVEDVHLGEGLAKPGRVSDVDGRLALVARDHPDLDVGPAQFVDGIRHSLLQLILDGRRPRQLKLLLDLVAGLLDEPLAVDEARLRLAVLLLPAGIRLVVDIASSVRRPSDAKSSMCWKHRSKTAASLAATDSSTLASPRSNDRARMSADARGDGSSSVRRRLSHDATPSDCASRARSVERRPMLSLSPSITSLESARFMAKLVRGVPLALPPPAPPCSLIRRSALSCSKVLRMLALRPMSLAFCSARWLSLRRDMMTLSAPLQNMQMRPSGMRMMMDMRFRLLLNSMTSRTWYVSTWRDPSASRVCSLMDCAGRSMTKKPRSRAASTRASSSGEAAWKASSPSSLVSGRQVWQRAMQSRNCLALREKVEFGLRRMYSSSCSVFISGSSSGRTEDRQVWSFADALVIVFVVIFSQRFHRGLRWRRILALALGKPPGGFIPLQVHIMQSTCPRFSKMVVVFATIGVSVTGSYMSTSRIRINCPILMISILIYKETGITVEVEIGVLRHNGSLRGLDAVYRVAPLGQERASLLALEICLSVEGHSLDEGDAVGSRGVQENHVGGQSLVSPQPQHVADAHVLPLNREPVAVVDAGPATLEVSQRRLLDVAPLLSRLAVSLRLLGAPHAVRQDRRRASVLNLVELVPPIVIIALLGHAEGHKQTQRHRRGPAADGAQPRYHLQDGHDEEVEVADLAELKDELLGQKVVDSVSAGSDEVADVGLAAALVDEAVGPDVRRAQGNMPAICGRRKRLAAQESFDDDALVNRRAVVFVPFDVTVVTSATAFFSASPTLSSRTAAAPRCFRSAIGAVEGIVCSSWPS</sequence>
<protein>
    <submittedName>
        <fullName evidence="4">Chromatin structure-remodeling complex subunit RSC1</fullName>
    </submittedName>
</protein>
<feature type="compositionally biased region" description="Basic and acidic residues" evidence="1">
    <location>
        <begin position="142"/>
        <end position="161"/>
    </location>
</feature>
<accession>A0AB34FNU8</accession>
<name>A0AB34FNU8_9HYPO</name>
<dbReference type="EMBL" id="JAQHRD010000006">
    <property type="protein sequence ID" value="KAJ6440057.1"/>
    <property type="molecule type" value="Genomic_DNA"/>
</dbReference>
<feature type="transmembrane region" description="Helical" evidence="2">
    <location>
        <begin position="60"/>
        <end position="81"/>
    </location>
</feature>
<keyword evidence="2" id="KW-0812">Transmembrane</keyword>
<evidence type="ECO:0000256" key="3">
    <source>
        <dbReference type="SAM" id="SignalP"/>
    </source>
</evidence>
<feature type="chain" id="PRO_5044339019" evidence="3">
    <location>
        <begin position="22"/>
        <end position="1278"/>
    </location>
</feature>
<comment type="caution">
    <text evidence="4">The sequence shown here is derived from an EMBL/GenBank/DDBJ whole genome shotgun (WGS) entry which is preliminary data.</text>
</comment>
<dbReference type="Proteomes" id="UP001163105">
    <property type="component" value="Unassembled WGS sequence"/>
</dbReference>
<feature type="signal peptide" evidence="3">
    <location>
        <begin position="1"/>
        <end position="21"/>
    </location>
</feature>
<proteinExistence type="predicted"/>
<feature type="compositionally biased region" description="Low complexity" evidence="1">
    <location>
        <begin position="590"/>
        <end position="599"/>
    </location>
</feature>
<feature type="region of interest" description="Disordered" evidence="1">
    <location>
        <begin position="142"/>
        <end position="165"/>
    </location>
</feature>
<keyword evidence="2" id="KW-0472">Membrane</keyword>
<evidence type="ECO:0000313" key="5">
    <source>
        <dbReference type="Proteomes" id="UP001163105"/>
    </source>
</evidence>
<reference evidence="4" key="1">
    <citation type="submission" date="2023-01" db="EMBL/GenBank/DDBJ databases">
        <title>The growth and conidiation of Purpureocillium lavendulum are regulated by nitrogen source and histone H3K14 acetylation.</title>
        <authorList>
            <person name="Tang P."/>
            <person name="Han J."/>
            <person name="Zhang C."/>
            <person name="Tang P."/>
            <person name="Qi F."/>
            <person name="Zhang K."/>
            <person name="Liang L."/>
        </authorList>
    </citation>
    <scope>NUCLEOTIDE SEQUENCE</scope>
    <source>
        <strain evidence="4">YMF1.00683</strain>
    </source>
</reference>
<keyword evidence="3" id="KW-0732">Signal</keyword>
<feature type="region of interest" description="Disordered" evidence="1">
    <location>
        <begin position="779"/>
        <end position="798"/>
    </location>
</feature>
<evidence type="ECO:0000313" key="4">
    <source>
        <dbReference type="EMBL" id="KAJ6440057.1"/>
    </source>
</evidence>
<feature type="region of interest" description="Disordered" evidence="1">
    <location>
        <begin position="590"/>
        <end position="640"/>
    </location>
</feature>
<evidence type="ECO:0000256" key="2">
    <source>
        <dbReference type="SAM" id="Phobius"/>
    </source>
</evidence>
<evidence type="ECO:0000256" key="1">
    <source>
        <dbReference type="SAM" id="MobiDB-lite"/>
    </source>
</evidence>
<keyword evidence="2" id="KW-1133">Transmembrane helix</keyword>
<feature type="compositionally biased region" description="Basic and acidic residues" evidence="1">
    <location>
        <begin position="602"/>
        <end position="614"/>
    </location>
</feature>
<feature type="compositionally biased region" description="Low complexity" evidence="1">
    <location>
        <begin position="785"/>
        <end position="798"/>
    </location>
</feature>